<evidence type="ECO:0000313" key="2">
    <source>
        <dbReference type="Proteomes" id="UP001601058"/>
    </source>
</evidence>
<dbReference type="EMBL" id="JBIACJ010000001">
    <property type="protein sequence ID" value="MFE8695048.1"/>
    <property type="molecule type" value="Genomic_DNA"/>
</dbReference>
<keyword evidence="2" id="KW-1185">Reference proteome</keyword>
<comment type="caution">
    <text evidence="1">The sequence shown here is derived from an EMBL/GenBank/DDBJ whole genome shotgun (WGS) entry which is preliminary data.</text>
</comment>
<dbReference type="RefSeq" id="WP_389214474.1">
    <property type="nucleotide sequence ID" value="NZ_JBIACJ010000001.1"/>
</dbReference>
<dbReference type="Proteomes" id="UP001601058">
    <property type="component" value="Unassembled WGS sequence"/>
</dbReference>
<evidence type="ECO:0000313" key="1">
    <source>
        <dbReference type="EMBL" id="MFE8695048.1"/>
    </source>
</evidence>
<gene>
    <name evidence="1" type="ORF">ACFYKT_01600</name>
</gene>
<name>A0ABW6JWC6_9BACI</name>
<reference evidence="1 2" key="1">
    <citation type="submission" date="2024-08" db="EMBL/GenBank/DDBJ databases">
        <title>Two novel Cytobacillus novel species.</title>
        <authorList>
            <person name="Liu G."/>
        </authorList>
    </citation>
    <scope>NUCLEOTIDE SEQUENCE [LARGE SCALE GENOMIC DNA]</scope>
    <source>
        <strain evidence="1 2">FJAT-53684</strain>
    </source>
</reference>
<sequence length="149" mass="17334">MRKGLTRKYQREVLVIVYDLYVLDGMDAHEVRELRYETVKQSAFIPNLGVFAYQFEGGVEWYNEAWLFPAVYGTETIAVRLPYVPTRAEQIDALLDEYRDYKVLVDTFGDAEYSERLAEIAAELRRISETEFVLSLLDCRAEIEISNSD</sequence>
<proteinExistence type="predicted"/>
<protein>
    <submittedName>
        <fullName evidence="1">Uncharacterized protein</fullName>
    </submittedName>
</protein>
<accession>A0ABW6JWC6</accession>
<organism evidence="1 2">
    <name type="scientific">Cytobacillus mangrovibacter</name>
    <dbReference type="NCBI Taxonomy" id="3299024"/>
    <lineage>
        <taxon>Bacteria</taxon>
        <taxon>Bacillati</taxon>
        <taxon>Bacillota</taxon>
        <taxon>Bacilli</taxon>
        <taxon>Bacillales</taxon>
        <taxon>Bacillaceae</taxon>
        <taxon>Cytobacillus</taxon>
    </lineage>
</organism>